<dbReference type="PANTHER" id="PTHR35010">
    <property type="entry name" value="BLL4672 PROTEIN-RELATED"/>
    <property type="match status" value="1"/>
</dbReference>
<dbReference type="Proteomes" id="UP001197247">
    <property type="component" value="Unassembled WGS sequence"/>
</dbReference>
<feature type="domain" description="HTH cro/C1-type" evidence="1">
    <location>
        <begin position="43"/>
        <end position="90"/>
    </location>
</feature>
<dbReference type="InterPro" id="IPR001387">
    <property type="entry name" value="Cro/C1-type_HTH"/>
</dbReference>
<dbReference type="EMBL" id="JAHBAY010000005">
    <property type="protein sequence ID" value="MBT0769850.1"/>
    <property type="molecule type" value="Genomic_DNA"/>
</dbReference>
<dbReference type="Gene3D" id="3.30.450.180">
    <property type="match status" value="1"/>
</dbReference>
<keyword evidence="3" id="KW-1185">Reference proteome</keyword>
<reference evidence="2 3" key="1">
    <citation type="submission" date="2021-05" db="EMBL/GenBank/DDBJ databases">
        <title>Kineosporia and Streptomyces sp. nov. two new marine actinobacteria isolated from Coral.</title>
        <authorList>
            <person name="Buangrab K."/>
            <person name="Sutthacheep M."/>
            <person name="Yeemin T."/>
            <person name="Harunari E."/>
            <person name="Igarashi Y."/>
            <person name="Kanchanasin P."/>
            <person name="Tanasupawat S."/>
            <person name="Phongsopitanun W."/>
        </authorList>
    </citation>
    <scope>NUCLEOTIDE SEQUENCE [LARGE SCALE GENOMIC DNA]</scope>
    <source>
        <strain evidence="2 3">J2-2</strain>
    </source>
</reference>
<dbReference type="SMART" id="SM00530">
    <property type="entry name" value="HTH_XRE"/>
    <property type="match status" value="1"/>
</dbReference>
<protein>
    <submittedName>
        <fullName evidence="2">Helix-turn-helix domain-containing protein</fullName>
    </submittedName>
</protein>
<dbReference type="CDD" id="cd00093">
    <property type="entry name" value="HTH_XRE"/>
    <property type="match status" value="1"/>
</dbReference>
<dbReference type="PANTHER" id="PTHR35010:SF2">
    <property type="entry name" value="BLL4672 PROTEIN"/>
    <property type="match status" value="1"/>
</dbReference>
<evidence type="ECO:0000313" key="3">
    <source>
        <dbReference type="Proteomes" id="UP001197247"/>
    </source>
</evidence>
<evidence type="ECO:0000259" key="1">
    <source>
        <dbReference type="PROSITE" id="PS50943"/>
    </source>
</evidence>
<dbReference type="PROSITE" id="PS50943">
    <property type="entry name" value="HTH_CROC1"/>
    <property type="match status" value="1"/>
</dbReference>
<gene>
    <name evidence="2" type="ORF">KIH74_13010</name>
</gene>
<dbReference type="Gene3D" id="1.10.260.40">
    <property type="entry name" value="lambda repressor-like DNA-binding domains"/>
    <property type="match status" value="1"/>
</dbReference>
<dbReference type="SUPFAM" id="SSF47413">
    <property type="entry name" value="lambda repressor-like DNA-binding domains"/>
    <property type="match status" value="1"/>
</dbReference>
<proteinExistence type="predicted"/>
<dbReference type="InterPro" id="IPR010982">
    <property type="entry name" value="Lambda_DNA-bd_dom_sf"/>
</dbReference>
<comment type="caution">
    <text evidence="2">The sequence shown here is derived from an EMBL/GenBank/DDBJ whole genome shotgun (WGS) entry which is preliminary data.</text>
</comment>
<organism evidence="2 3">
    <name type="scientific">Kineosporia corallincola</name>
    <dbReference type="NCBI Taxonomy" id="2835133"/>
    <lineage>
        <taxon>Bacteria</taxon>
        <taxon>Bacillati</taxon>
        <taxon>Actinomycetota</taxon>
        <taxon>Actinomycetes</taxon>
        <taxon>Kineosporiales</taxon>
        <taxon>Kineosporiaceae</taxon>
        <taxon>Kineosporia</taxon>
    </lineage>
</organism>
<dbReference type="Pfam" id="PF17765">
    <property type="entry name" value="MLTR_LBD"/>
    <property type="match status" value="1"/>
</dbReference>
<sequence length="293" mass="31482">MPETGGMTSTAGPLGEALTAWRARLTPEAAGLPTYGERRRVSGLRREELALLAGVSASYYTRLEQGQSRNASVEVLDAIAGALNLTGAERQHLGALAEGSRRRVRPRRPPVEHADPALAALVEDLGDVPAVVLGRRNDVLAWNALGHALLAGHVERGTPDDPRARPNLLRMHFLDPHNRELYADWAAKAQAVVGNLRLTAGQHPDDPLLAELIGQLSMSSPEFSRLWGDHRVKPCPTADYELRHPLVGSLTVTQQSLRAVQAPEQILVTCTAARGSGSARALALLAQLVHAGR</sequence>
<dbReference type="InterPro" id="IPR041413">
    <property type="entry name" value="MLTR_LBD"/>
</dbReference>
<evidence type="ECO:0000313" key="2">
    <source>
        <dbReference type="EMBL" id="MBT0769850.1"/>
    </source>
</evidence>
<accession>A0ABS5TFI3</accession>
<name>A0ABS5TFI3_9ACTN</name>
<dbReference type="Pfam" id="PF01381">
    <property type="entry name" value="HTH_3"/>
    <property type="match status" value="1"/>
</dbReference>